<protein>
    <submittedName>
        <fullName evidence="1">Uncharacterized protein</fullName>
    </submittedName>
</protein>
<proteinExistence type="predicted"/>
<dbReference type="Proteomes" id="UP000199650">
    <property type="component" value="Unassembled WGS sequence"/>
</dbReference>
<dbReference type="OrthoDB" id="6625339at2"/>
<evidence type="ECO:0000313" key="2">
    <source>
        <dbReference type="Proteomes" id="UP000199650"/>
    </source>
</evidence>
<evidence type="ECO:0000313" key="1">
    <source>
        <dbReference type="EMBL" id="SEV92409.1"/>
    </source>
</evidence>
<sequence length="69" mass="7795">MVQLVGKNKAGEQVICGLHVPWNLRAIPWKMNRDRGDWFFIANAESDEPSEDEILASLATHDGDDEIPF</sequence>
<accession>A0A1I0MV36</accession>
<gene>
    <name evidence="1" type="ORF">SAMN05444851_0347</name>
</gene>
<reference evidence="1 2" key="1">
    <citation type="submission" date="2016-10" db="EMBL/GenBank/DDBJ databases">
        <authorList>
            <person name="de Groot N.N."/>
        </authorList>
    </citation>
    <scope>NUCLEOTIDE SEQUENCE [LARGE SCALE GENOMIC DNA]</scope>
    <source>
        <strain evidence="1 2">DSM 29439</strain>
    </source>
</reference>
<organism evidence="1 2">
    <name type="scientific">Aliiroseovarius sediminilitoris</name>
    <dbReference type="NCBI Taxonomy" id="1173584"/>
    <lineage>
        <taxon>Bacteria</taxon>
        <taxon>Pseudomonadati</taxon>
        <taxon>Pseudomonadota</taxon>
        <taxon>Alphaproteobacteria</taxon>
        <taxon>Rhodobacterales</taxon>
        <taxon>Paracoccaceae</taxon>
        <taxon>Aliiroseovarius</taxon>
    </lineage>
</organism>
<name>A0A1I0MV36_9RHOB</name>
<dbReference type="RefSeq" id="WP_091427741.1">
    <property type="nucleotide sequence ID" value="NZ_FOJB01000001.1"/>
</dbReference>
<dbReference type="EMBL" id="FOJB01000001">
    <property type="protein sequence ID" value="SEV92409.1"/>
    <property type="molecule type" value="Genomic_DNA"/>
</dbReference>
<keyword evidence="2" id="KW-1185">Reference proteome</keyword>
<dbReference type="AlphaFoldDB" id="A0A1I0MV36"/>